<dbReference type="InterPro" id="IPR010281">
    <property type="entry name" value="DUF885"/>
</dbReference>
<keyword evidence="2" id="KW-1185">Reference proteome</keyword>
<gene>
    <name evidence="1" type="ORF">HFV08_27485</name>
</gene>
<reference evidence="1 2" key="1">
    <citation type="submission" date="2020-04" db="EMBL/GenBank/DDBJ databases">
        <title>Phylogenetic Diversity and Antibacterial Activity against Ralstonia solanacearum of Endophytic Actinomycete Isolated from Moss.</title>
        <authorList>
            <person name="Zhuang X."/>
        </authorList>
    </citation>
    <scope>NUCLEOTIDE SEQUENCE [LARGE SCALE GENOMIC DNA]</scope>
    <source>
        <strain evidence="1 2">LD120</strain>
    </source>
</reference>
<organism evidence="1 2">
    <name type="scientific">Streptomyces physcomitrii</name>
    <dbReference type="NCBI Taxonomy" id="2724184"/>
    <lineage>
        <taxon>Bacteria</taxon>
        <taxon>Bacillati</taxon>
        <taxon>Actinomycetota</taxon>
        <taxon>Actinomycetes</taxon>
        <taxon>Kitasatosporales</taxon>
        <taxon>Streptomycetaceae</taxon>
        <taxon>Streptomyces</taxon>
    </lineage>
</organism>
<evidence type="ECO:0000313" key="2">
    <source>
        <dbReference type="Proteomes" id="UP000772196"/>
    </source>
</evidence>
<dbReference type="PANTHER" id="PTHR33361:SF2">
    <property type="entry name" value="DUF885 DOMAIN-CONTAINING PROTEIN"/>
    <property type="match status" value="1"/>
</dbReference>
<dbReference type="Pfam" id="PF05960">
    <property type="entry name" value="DUF885"/>
    <property type="match status" value="1"/>
</dbReference>
<evidence type="ECO:0000313" key="1">
    <source>
        <dbReference type="EMBL" id="NKI44919.1"/>
    </source>
</evidence>
<name>A0ABX1H936_9ACTN</name>
<dbReference type="PANTHER" id="PTHR33361">
    <property type="entry name" value="GLR0591 PROTEIN"/>
    <property type="match status" value="1"/>
</dbReference>
<accession>A0ABX1H936</accession>
<proteinExistence type="predicted"/>
<protein>
    <submittedName>
        <fullName evidence="1">DUF885 domain-containing protein</fullName>
    </submittedName>
</protein>
<sequence length="563" mass="61573">MSDTTLPPLPREVADAYVDELVALDPATGTYLGVAESSSALPDYSPEGQEEVAALARRTLVRLDAAERGAGADRGVERRCARLLRERLGAELAVHEAQEGLRAVSNLHSPAHTVRQVFTLTPAGTEEEWAALAERLRAVPEALAGYRASLALGLERGLPGGPRATATFLGQLAEWARGADGRGWFEEFAAAGPDALRAELDDASRTATAAVGALHDWIRDVYAPGVAGAPDTVGRERYARWVRYFNGTDTDLDEAYAYGWSEFHRLLGEMRTEAEKVLPGARTPWAALAHLDRHGRHIEGEEAVREWLQGLMDEAIEALDGTHFALAPRVRRVESRLAPPGSAAAPYYTAPSEDFSRPGRTWLPTLGQTRFPVYDLVSTWYHEGVPGHHLQLAQWTHVAGELSRYQASVGGVSANLEGWALYAERLMDELGFLGDPEHRLGYLDAQMMRAVRVVIDIGMHLGLRIPGDSPFAPGERWTPALAQEFFGAHSSRPADFVESELTRYLSMPGQAIGYKLGERAWLTGRDRARARHGAAFDARSWHMAALSQGSLGLDDLVEELARL</sequence>
<dbReference type="EMBL" id="JAAWWP010000024">
    <property type="protein sequence ID" value="NKI44919.1"/>
    <property type="molecule type" value="Genomic_DNA"/>
</dbReference>
<dbReference type="Proteomes" id="UP000772196">
    <property type="component" value="Unassembled WGS sequence"/>
</dbReference>
<dbReference type="RefSeq" id="WP_168543159.1">
    <property type="nucleotide sequence ID" value="NZ_JAAWWP010000024.1"/>
</dbReference>
<comment type="caution">
    <text evidence="1">The sequence shown here is derived from an EMBL/GenBank/DDBJ whole genome shotgun (WGS) entry which is preliminary data.</text>
</comment>